<evidence type="ECO:0000313" key="2">
    <source>
        <dbReference type="EMBL" id="KAG0001912.1"/>
    </source>
</evidence>
<dbReference type="Proteomes" id="UP000703661">
    <property type="component" value="Unassembled WGS sequence"/>
</dbReference>
<comment type="caution">
    <text evidence="2">The sequence shown here is derived from an EMBL/GenBank/DDBJ whole genome shotgun (WGS) entry which is preliminary data.</text>
</comment>
<accession>A0A9P6MIF0</accession>
<keyword evidence="3" id="KW-1185">Reference proteome</keyword>
<feature type="region of interest" description="Disordered" evidence="1">
    <location>
        <begin position="1"/>
        <end position="22"/>
    </location>
</feature>
<dbReference type="EMBL" id="JAAAID010002994">
    <property type="protein sequence ID" value="KAG0001912.1"/>
    <property type="molecule type" value="Genomic_DNA"/>
</dbReference>
<name>A0A9P6MIF0_9FUNG</name>
<feature type="non-terminal residue" evidence="2">
    <location>
        <position position="140"/>
    </location>
</feature>
<evidence type="ECO:0000313" key="3">
    <source>
        <dbReference type="Proteomes" id="UP000703661"/>
    </source>
</evidence>
<gene>
    <name evidence="2" type="ORF">BGZ80_006057</name>
</gene>
<reference evidence="2" key="1">
    <citation type="journal article" date="2020" name="Fungal Divers.">
        <title>Resolving the Mortierellaceae phylogeny through synthesis of multi-gene phylogenetics and phylogenomics.</title>
        <authorList>
            <person name="Vandepol N."/>
            <person name="Liber J."/>
            <person name="Desiro A."/>
            <person name="Na H."/>
            <person name="Kennedy M."/>
            <person name="Barry K."/>
            <person name="Grigoriev I.V."/>
            <person name="Miller A.N."/>
            <person name="O'Donnell K."/>
            <person name="Stajich J.E."/>
            <person name="Bonito G."/>
        </authorList>
    </citation>
    <scope>NUCLEOTIDE SEQUENCE</scope>
    <source>
        <strain evidence="2">NRRL 2769</strain>
    </source>
</reference>
<feature type="compositionally biased region" description="Basic and acidic residues" evidence="1">
    <location>
        <begin position="7"/>
        <end position="17"/>
    </location>
</feature>
<evidence type="ECO:0000256" key="1">
    <source>
        <dbReference type="SAM" id="MobiDB-lite"/>
    </source>
</evidence>
<protein>
    <submittedName>
        <fullName evidence="2">Uncharacterized protein</fullName>
    </submittedName>
</protein>
<sequence length="140" mass="14622">ATSGRAVVEDSEIKKEDTDEDDKAADEVFGRAIVVVVDADADVDDDDKITRDPVVVAMVVVVELFVGPVLRNVAEEKDDDDALGDDGGVSSTACEKAAPAAAAVTARADGDADTGGDCDKDARRMCRARFFGSLLLTGNM</sequence>
<dbReference type="AlphaFoldDB" id="A0A9P6MIF0"/>
<proteinExistence type="predicted"/>
<organism evidence="2 3">
    <name type="scientific">Entomortierella chlamydospora</name>
    <dbReference type="NCBI Taxonomy" id="101097"/>
    <lineage>
        <taxon>Eukaryota</taxon>
        <taxon>Fungi</taxon>
        <taxon>Fungi incertae sedis</taxon>
        <taxon>Mucoromycota</taxon>
        <taxon>Mortierellomycotina</taxon>
        <taxon>Mortierellomycetes</taxon>
        <taxon>Mortierellales</taxon>
        <taxon>Mortierellaceae</taxon>
        <taxon>Entomortierella</taxon>
    </lineage>
</organism>